<comment type="caution">
    <text evidence="1">The sequence shown here is derived from an EMBL/GenBank/DDBJ whole genome shotgun (WGS) entry which is preliminary data.</text>
</comment>
<name>A0A8T0NRV2_PANVG</name>
<dbReference type="AlphaFoldDB" id="A0A8T0NRV2"/>
<sequence length="114" mass="12459">MTEESAPNITHMQYDAMQTQLGLAPKDKSRACISRRSTNISGRRYAAARPAGAGSISLTYHHPCSSSTRLMLDSSFIPLTSSKSRIVGSGRICGSTRCYLKLDKCRLGLLVVYM</sequence>
<dbReference type="EMBL" id="CM029053">
    <property type="protein sequence ID" value="KAG2551275.1"/>
    <property type="molecule type" value="Genomic_DNA"/>
</dbReference>
<dbReference type="Proteomes" id="UP000823388">
    <property type="component" value="Chromosome 9K"/>
</dbReference>
<proteinExistence type="predicted"/>
<evidence type="ECO:0000313" key="1">
    <source>
        <dbReference type="EMBL" id="KAG2551275.1"/>
    </source>
</evidence>
<evidence type="ECO:0000313" key="2">
    <source>
        <dbReference type="Proteomes" id="UP000823388"/>
    </source>
</evidence>
<protein>
    <submittedName>
        <fullName evidence="1">Uncharacterized protein</fullName>
    </submittedName>
</protein>
<gene>
    <name evidence="1" type="ORF">PVAP13_9KG388001</name>
</gene>
<accession>A0A8T0NRV2</accession>
<organism evidence="1 2">
    <name type="scientific">Panicum virgatum</name>
    <name type="common">Blackwell switchgrass</name>
    <dbReference type="NCBI Taxonomy" id="38727"/>
    <lineage>
        <taxon>Eukaryota</taxon>
        <taxon>Viridiplantae</taxon>
        <taxon>Streptophyta</taxon>
        <taxon>Embryophyta</taxon>
        <taxon>Tracheophyta</taxon>
        <taxon>Spermatophyta</taxon>
        <taxon>Magnoliopsida</taxon>
        <taxon>Liliopsida</taxon>
        <taxon>Poales</taxon>
        <taxon>Poaceae</taxon>
        <taxon>PACMAD clade</taxon>
        <taxon>Panicoideae</taxon>
        <taxon>Panicodae</taxon>
        <taxon>Paniceae</taxon>
        <taxon>Panicinae</taxon>
        <taxon>Panicum</taxon>
        <taxon>Panicum sect. Hiantes</taxon>
    </lineage>
</organism>
<reference evidence="1" key="1">
    <citation type="submission" date="2020-05" db="EMBL/GenBank/DDBJ databases">
        <title>WGS assembly of Panicum virgatum.</title>
        <authorList>
            <person name="Lovell J.T."/>
            <person name="Jenkins J."/>
            <person name="Shu S."/>
            <person name="Juenger T.E."/>
            <person name="Schmutz J."/>
        </authorList>
    </citation>
    <scope>NUCLEOTIDE SEQUENCE</scope>
    <source>
        <strain evidence="1">AP13</strain>
    </source>
</reference>
<keyword evidence="2" id="KW-1185">Reference proteome</keyword>